<dbReference type="RefSeq" id="WP_275089756.1">
    <property type="nucleotide sequence ID" value="NZ_CP119078.1"/>
</dbReference>
<organism evidence="1 2">
    <name type="scientific">Legionella cardiaca</name>
    <dbReference type="NCBI Taxonomy" id="1071983"/>
    <lineage>
        <taxon>Bacteria</taxon>
        <taxon>Pseudomonadati</taxon>
        <taxon>Pseudomonadota</taxon>
        <taxon>Gammaproteobacteria</taxon>
        <taxon>Legionellales</taxon>
        <taxon>Legionellaceae</taxon>
        <taxon>Legionella</taxon>
    </lineage>
</organism>
<accession>A0ABY8AXV7</accession>
<protein>
    <recommendedName>
        <fullName evidence="3">F-box domain-containing protein</fullName>
    </recommendedName>
</protein>
<dbReference type="Proteomes" id="UP001222087">
    <property type="component" value="Chromosome"/>
</dbReference>
<evidence type="ECO:0008006" key="3">
    <source>
        <dbReference type="Google" id="ProtNLM"/>
    </source>
</evidence>
<dbReference type="EMBL" id="CP119078">
    <property type="protein sequence ID" value="WED43942.1"/>
    <property type="molecule type" value="Genomic_DNA"/>
</dbReference>
<proteinExistence type="predicted"/>
<gene>
    <name evidence="1" type="ORF">PXX05_03930</name>
</gene>
<reference evidence="1 2" key="1">
    <citation type="submission" date="2023-02" db="EMBL/GenBank/DDBJ databases">
        <title>Genome Sequence of L. cardiaca H63T.</title>
        <authorList>
            <person name="Lopez A.E."/>
            <person name="Cianciotto N.P."/>
        </authorList>
    </citation>
    <scope>NUCLEOTIDE SEQUENCE [LARGE SCALE GENOMIC DNA]</scope>
    <source>
        <strain evidence="1 2">H63</strain>
    </source>
</reference>
<evidence type="ECO:0000313" key="1">
    <source>
        <dbReference type="EMBL" id="WED43942.1"/>
    </source>
</evidence>
<evidence type="ECO:0000313" key="2">
    <source>
        <dbReference type="Proteomes" id="UP001222087"/>
    </source>
</evidence>
<keyword evidence="2" id="KW-1185">Reference proteome</keyword>
<sequence>MNEKSESPSTDTYKKTKIANEPFRDTNDWITGLPTEVWLQILGYVHHQHNLNYHQFFKPTYARVSKLFNACANTLSKLPSEKSYQLMAYCLIGKVMVQKLIEDFKFPRENQYQLLFNHICVEVAKISRHHSFNDLEKFTNNIINYCKETDLFVFKKPTFSGYQRKDFLSLFFNLTKEKYQLLTALTPNEDCYFALMALAYIQKNKSLEAIEQLACFFAETGFLKGTLFILEFCQGFNVWCTPNPQCSLQSNKNDFLLNVLKYSLKWPDVGTSIGYYIMEHYHFYYDANFILSSIYQCKVFTPAIKLLLNDVRHYQSSTEMLKIIALIAPALASHYSLHSFHGQLSAEIIEKLQIMNKFVKLFASNFHFDEGELNFYTLPDRLDRFEEDMLTIVYSAVRIITSYIEHESSQTMSHTLPALLSNRITQIELVGDLAEFFNAPSQISDNQTLFYQEVADLCQQIPLHKSLQ</sequence>
<name>A0ABY8AXV7_9GAMM</name>